<dbReference type="PRINTS" id="PR00111">
    <property type="entry name" value="ABHYDROLASE"/>
</dbReference>
<dbReference type="InterPro" id="IPR000073">
    <property type="entry name" value="AB_hydrolase_1"/>
</dbReference>
<name>A0A1S2LJA6_9BACI</name>
<dbReference type="OrthoDB" id="9805423at2"/>
<dbReference type="Pfam" id="PF00561">
    <property type="entry name" value="Abhydrolase_1"/>
    <property type="match status" value="1"/>
</dbReference>
<protein>
    <submittedName>
        <fullName evidence="2">Hydrolase</fullName>
    </submittedName>
</protein>
<dbReference type="SUPFAM" id="SSF53474">
    <property type="entry name" value="alpha/beta-Hydrolases"/>
    <property type="match status" value="1"/>
</dbReference>
<evidence type="ECO:0000313" key="2">
    <source>
        <dbReference type="EMBL" id="OIJ11777.1"/>
    </source>
</evidence>
<keyword evidence="3" id="KW-1185">Reference proteome</keyword>
<evidence type="ECO:0000259" key="1">
    <source>
        <dbReference type="Pfam" id="PF00561"/>
    </source>
</evidence>
<sequence length="265" mass="29918">MPYAAHPDSSSIYYETYGEGTPILFIHPPAMGHVTFKRQRPLAEQFQIITLDLRGNGRSDNKASKITMSLIVEDIVAVVKEIGVDKVVVCGYSNGGSIAQEFALSYPDRVLGVILCGGFSEVNSFLLENEFRLGIYAAQFKLMKLMAFALSSAHSRSKLFQLELDDYVKKTDPEVLRHMYNEGLHYKSTDRLHELTVPLLLVYGANDHYVHHYQNIFRKKVKTDVDIVYISGAKHQIPTKYSLELNKIISNFIKRKVESKVGGRG</sequence>
<accession>A0A1S2LJA6</accession>
<keyword evidence="2" id="KW-0378">Hydrolase</keyword>
<reference evidence="2 3" key="1">
    <citation type="submission" date="2016-10" db="EMBL/GenBank/DDBJ databases">
        <title>Draft genome sequences of four alkaliphilic bacteria belonging to the Anaerobacillus genus.</title>
        <authorList>
            <person name="Bassil N.M."/>
            <person name="Lloyd J.R."/>
        </authorList>
    </citation>
    <scope>NUCLEOTIDE SEQUENCE [LARGE SCALE GENOMIC DNA]</scope>
    <source>
        <strain evidence="2 3">DSM 18345</strain>
    </source>
</reference>
<dbReference type="InterPro" id="IPR029058">
    <property type="entry name" value="AB_hydrolase_fold"/>
</dbReference>
<dbReference type="GO" id="GO:0016787">
    <property type="term" value="F:hydrolase activity"/>
    <property type="evidence" value="ECO:0007669"/>
    <property type="project" value="UniProtKB-KW"/>
</dbReference>
<dbReference type="AlphaFoldDB" id="A0A1S2LJA6"/>
<dbReference type="RefSeq" id="WP_071310456.1">
    <property type="nucleotide sequence ID" value="NZ_MLQR01000036.1"/>
</dbReference>
<proteinExistence type="predicted"/>
<dbReference type="PANTHER" id="PTHR43433:SF5">
    <property type="entry name" value="AB HYDROLASE-1 DOMAIN-CONTAINING PROTEIN"/>
    <property type="match status" value="1"/>
</dbReference>
<feature type="domain" description="AB hydrolase-1" evidence="1">
    <location>
        <begin position="23"/>
        <end position="160"/>
    </location>
</feature>
<evidence type="ECO:0000313" key="3">
    <source>
        <dbReference type="Proteomes" id="UP000179524"/>
    </source>
</evidence>
<dbReference type="Gene3D" id="3.40.50.1820">
    <property type="entry name" value="alpha/beta hydrolase"/>
    <property type="match status" value="1"/>
</dbReference>
<organism evidence="2 3">
    <name type="scientific">Anaerobacillus alkalilacustris</name>
    <dbReference type="NCBI Taxonomy" id="393763"/>
    <lineage>
        <taxon>Bacteria</taxon>
        <taxon>Bacillati</taxon>
        <taxon>Bacillota</taxon>
        <taxon>Bacilli</taxon>
        <taxon>Bacillales</taxon>
        <taxon>Bacillaceae</taxon>
        <taxon>Anaerobacillus</taxon>
    </lineage>
</organism>
<dbReference type="InterPro" id="IPR050471">
    <property type="entry name" value="AB_hydrolase"/>
</dbReference>
<gene>
    <name evidence="2" type="ORF">BKP37_15165</name>
</gene>
<dbReference type="PANTHER" id="PTHR43433">
    <property type="entry name" value="HYDROLASE, ALPHA/BETA FOLD FAMILY PROTEIN"/>
    <property type="match status" value="1"/>
</dbReference>
<comment type="caution">
    <text evidence="2">The sequence shown here is derived from an EMBL/GenBank/DDBJ whole genome shotgun (WGS) entry which is preliminary data.</text>
</comment>
<dbReference type="Proteomes" id="UP000179524">
    <property type="component" value="Unassembled WGS sequence"/>
</dbReference>
<dbReference type="EMBL" id="MLQR01000036">
    <property type="protein sequence ID" value="OIJ11777.1"/>
    <property type="molecule type" value="Genomic_DNA"/>
</dbReference>